<dbReference type="GO" id="GO:0030436">
    <property type="term" value="P:asexual sporulation"/>
    <property type="evidence" value="ECO:0007669"/>
    <property type="project" value="InterPro"/>
</dbReference>
<protein>
    <recommendedName>
        <fullName evidence="1">Sporulation sigma-E factor-processing peptidase</fullName>
        <ecNumber evidence="1">3.4.23.-</ecNumber>
    </recommendedName>
    <alternativeName>
        <fullName evidence="1">Membrane-associated aspartic protease</fullName>
    </alternativeName>
    <alternativeName>
        <fullName evidence="1">Stage II sporulation protein GA</fullName>
    </alternativeName>
</protein>
<dbReference type="EC" id="3.4.23.-" evidence="1"/>
<dbReference type="Pfam" id="PF03419">
    <property type="entry name" value="Peptidase_U4"/>
    <property type="match status" value="1"/>
</dbReference>
<name>A0A4R3MNR6_9FIRM</name>
<feature type="active site" evidence="2">
    <location>
        <position position="183"/>
    </location>
</feature>
<keyword evidence="1" id="KW-0064">Aspartyl protease</keyword>
<comment type="function">
    <text evidence="1">Probable aspartic protease that is responsible for the proteolytic cleavage of the RNA polymerase sigma E factor (SigE/spoIIGB) to yield the active peptide in the mother cell during sporulation. Responds to a signal from the forespore that is triggered by the extracellular signal protein SpoIIR.</text>
</comment>
<keyword evidence="1" id="KW-0749">Sporulation</keyword>
<sequence length="303" mass="34769">MYYEVYIDTLFLINFIMDFLILWFVGKILKLNTTWLRLTGASALGSLIICLSVIFPIASITLNILIYYVITCVLMIVIGFKPKSIIQLIKILIGLYLLTFLIGGSIISLYYYTKAGYYFNQLLSGNVFSAIDTRTFILTSIIAFILIKMILYYFSRVMTVQKNLFSIEIELQGKSIRAQGLLDTGNNLYDPITKAPVIIVEYDIIKELIPDQARDIIIKFLNNNSEDFYNNIEELYNHKFRLIPFSSIGKESGMLIGLVSENVSINCNTEKEFKLKDIVLAIYNKKLSQDNSYQILIHPEMVK</sequence>
<dbReference type="EMBL" id="SMAL01000001">
    <property type="protein sequence ID" value="TCT16861.1"/>
    <property type="molecule type" value="Genomic_DNA"/>
</dbReference>
<comment type="caution">
    <text evidence="4">The sequence shown here is derived from an EMBL/GenBank/DDBJ whole genome shotgun (WGS) entry which is preliminary data.</text>
</comment>
<dbReference type="AlphaFoldDB" id="A0A4R3MNR6"/>
<feature type="transmembrane region" description="Helical" evidence="3">
    <location>
        <begin position="133"/>
        <end position="154"/>
    </location>
</feature>
<keyword evidence="3" id="KW-0812">Transmembrane</keyword>
<dbReference type="Proteomes" id="UP000294902">
    <property type="component" value="Unassembled WGS sequence"/>
</dbReference>
<keyword evidence="1" id="KW-0645">Protease</keyword>
<dbReference type="GO" id="GO:0004190">
    <property type="term" value="F:aspartic-type endopeptidase activity"/>
    <property type="evidence" value="ECO:0007669"/>
    <property type="project" value="UniProtKB-KW"/>
</dbReference>
<gene>
    <name evidence="4" type="ORF">EDC18_101157</name>
</gene>
<dbReference type="OrthoDB" id="2690199at2"/>
<reference evidence="4 5" key="1">
    <citation type="submission" date="2019-03" db="EMBL/GenBank/DDBJ databases">
        <title>Genomic Encyclopedia of Type Strains, Phase IV (KMG-IV): sequencing the most valuable type-strain genomes for metagenomic binning, comparative biology and taxonomic classification.</title>
        <authorList>
            <person name="Goeker M."/>
        </authorList>
    </citation>
    <scope>NUCLEOTIDE SEQUENCE [LARGE SCALE GENOMIC DNA]</scope>
    <source>
        <strain evidence="4 5">DSM 24629</strain>
    </source>
</reference>
<dbReference type="GO" id="GO:0006508">
    <property type="term" value="P:proteolysis"/>
    <property type="evidence" value="ECO:0007669"/>
    <property type="project" value="UniProtKB-KW"/>
</dbReference>
<feature type="transmembrane region" description="Helical" evidence="3">
    <location>
        <begin position="6"/>
        <end position="26"/>
    </location>
</feature>
<feature type="transmembrane region" description="Helical" evidence="3">
    <location>
        <begin position="64"/>
        <end position="80"/>
    </location>
</feature>
<feature type="transmembrane region" description="Helical" evidence="3">
    <location>
        <begin position="92"/>
        <end position="113"/>
    </location>
</feature>
<keyword evidence="1" id="KW-0378">Hydrolase</keyword>
<evidence type="ECO:0000313" key="4">
    <source>
        <dbReference type="EMBL" id="TCT16861.1"/>
    </source>
</evidence>
<evidence type="ECO:0000313" key="5">
    <source>
        <dbReference type="Proteomes" id="UP000294902"/>
    </source>
</evidence>
<feature type="transmembrane region" description="Helical" evidence="3">
    <location>
        <begin position="38"/>
        <end position="58"/>
    </location>
</feature>
<dbReference type="GO" id="GO:0005886">
    <property type="term" value="C:plasma membrane"/>
    <property type="evidence" value="ECO:0007669"/>
    <property type="project" value="UniProtKB-SubCell"/>
</dbReference>
<dbReference type="InterPro" id="IPR005081">
    <property type="entry name" value="SpoIIGA"/>
</dbReference>
<evidence type="ECO:0000256" key="2">
    <source>
        <dbReference type="PIRSR" id="PIRSR018571-1"/>
    </source>
</evidence>
<dbReference type="GO" id="GO:0030435">
    <property type="term" value="P:sporulation resulting in formation of a cellular spore"/>
    <property type="evidence" value="ECO:0007669"/>
    <property type="project" value="UniProtKB-KW"/>
</dbReference>
<comment type="subcellular location">
    <subcellularLocation>
        <location evidence="1">Cell membrane</location>
    </subcellularLocation>
</comment>
<keyword evidence="1" id="KW-1003">Cell membrane</keyword>
<evidence type="ECO:0000256" key="1">
    <source>
        <dbReference type="PIRNR" id="PIRNR018571"/>
    </source>
</evidence>
<organism evidence="4 5">
    <name type="scientific">Natranaerovirga pectinivora</name>
    <dbReference type="NCBI Taxonomy" id="682400"/>
    <lineage>
        <taxon>Bacteria</taxon>
        <taxon>Bacillati</taxon>
        <taxon>Bacillota</taxon>
        <taxon>Clostridia</taxon>
        <taxon>Lachnospirales</taxon>
        <taxon>Natranaerovirgaceae</taxon>
        <taxon>Natranaerovirga</taxon>
    </lineage>
</organism>
<dbReference type="RefSeq" id="WP_132249270.1">
    <property type="nucleotide sequence ID" value="NZ_SMAL01000001.1"/>
</dbReference>
<proteinExistence type="inferred from homology"/>
<evidence type="ECO:0000256" key="3">
    <source>
        <dbReference type="SAM" id="Phobius"/>
    </source>
</evidence>
<dbReference type="PIRSF" id="PIRSF018571">
    <property type="entry name" value="SpoIIGA"/>
    <property type="match status" value="1"/>
</dbReference>
<keyword evidence="3" id="KW-1133">Transmembrane helix</keyword>
<comment type="similarity">
    <text evidence="1">Belongs to the peptidase U4 family.</text>
</comment>
<accession>A0A4R3MNR6</accession>
<keyword evidence="5" id="KW-1185">Reference proteome</keyword>
<dbReference type="NCBIfam" id="TIGR02854">
    <property type="entry name" value="spore_II_GA"/>
    <property type="match status" value="1"/>
</dbReference>
<keyword evidence="1 3" id="KW-0472">Membrane</keyword>